<dbReference type="KEGG" id="tsi:TSIB_0168"/>
<reference evidence="2 3" key="1">
    <citation type="journal article" date="2009" name="Appl. Environ. Microbiol.">
        <title>Metabolic versatility and indigenous origin of the archaeon Thermococcus sibiricus, isolated from a siberian oil reservoir, as revealed by genome analysis.</title>
        <authorList>
            <person name="Mardanov A.V."/>
            <person name="Ravin N.V."/>
            <person name="Svetlitchnyi V.A."/>
            <person name="Beletsky A.V."/>
            <person name="Miroshnichenko M.L."/>
            <person name="Bonch-Osmolovskaya E.A."/>
            <person name="Skryabin K.G."/>
        </authorList>
    </citation>
    <scope>NUCLEOTIDE SEQUENCE [LARGE SCALE GENOMIC DNA]</scope>
    <source>
        <strain evidence="3">DSM 12597 / MM 739</strain>
    </source>
</reference>
<name>C6A0U1_THESM</name>
<gene>
    <name evidence="2" type="ordered locus">TSIB_0168</name>
</gene>
<sequence>MGIVLGRIAISEDEKLIAYGSSGVSLAINPLFDHDKDGIIDEDDPIPFNNGLFYRVLLTIAVGIAAIWVNKREQQRNREEARKKYEEIKNALDSKL</sequence>
<dbReference type="Proteomes" id="UP000009079">
    <property type="component" value="Chromosome"/>
</dbReference>
<dbReference type="STRING" id="604354.TSIB_0168"/>
<organism evidence="2 3">
    <name type="scientific">Thermococcus sibiricus (strain DSM 12597 / MM 739)</name>
    <dbReference type="NCBI Taxonomy" id="604354"/>
    <lineage>
        <taxon>Archaea</taxon>
        <taxon>Methanobacteriati</taxon>
        <taxon>Methanobacteriota</taxon>
        <taxon>Thermococci</taxon>
        <taxon>Thermococcales</taxon>
        <taxon>Thermococcaceae</taxon>
        <taxon>Thermococcus</taxon>
    </lineage>
</organism>
<keyword evidence="1" id="KW-0812">Transmembrane</keyword>
<evidence type="ECO:0000313" key="3">
    <source>
        <dbReference type="Proteomes" id="UP000009079"/>
    </source>
</evidence>
<feature type="transmembrane region" description="Helical" evidence="1">
    <location>
        <begin position="52"/>
        <end position="69"/>
    </location>
</feature>
<keyword evidence="3" id="KW-1185">Reference proteome</keyword>
<evidence type="ECO:0000313" key="2">
    <source>
        <dbReference type="EMBL" id="ACS89236.1"/>
    </source>
</evidence>
<dbReference type="AlphaFoldDB" id="C6A0U1"/>
<protein>
    <submittedName>
        <fullName evidence="2">Uncharacterized protein</fullName>
    </submittedName>
</protein>
<evidence type="ECO:0000256" key="1">
    <source>
        <dbReference type="SAM" id="Phobius"/>
    </source>
</evidence>
<keyword evidence="1" id="KW-1133">Transmembrane helix</keyword>
<accession>C6A0U1</accession>
<proteinExistence type="predicted"/>
<dbReference type="HOGENOM" id="CLU_2353370_0_0_2"/>
<dbReference type="EMBL" id="CP001463">
    <property type="protein sequence ID" value="ACS89236.1"/>
    <property type="molecule type" value="Genomic_DNA"/>
</dbReference>
<keyword evidence="1" id="KW-0472">Membrane</keyword>